<keyword evidence="1" id="KW-1133">Transmembrane helix</keyword>
<dbReference type="AlphaFoldDB" id="A0A430FQI9"/>
<keyword evidence="1" id="KW-0472">Membrane</keyword>
<feature type="transmembrane region" description="Helical" evidence="1">
    <location>
        <begin position="68"/>
        <end position="85"/>
    </location>
</feature>
<accession>A0A430FQI9</accession>
<keyword evidence="1" id="KW-0812">Transmembrane</keyword>
<evidence type="ECO:0000313" key="3">
    <source>
        <dbReference type="Proteomes" id="UP000287609"/>
    </source>
</evidence>
<feature type="transmembrane region" description="Helical" evidence="1">
    <location>
        <begin position="26"/>
        <end position="47"/>
    </location>
</feature>
<reference evidence="2 3" key="1">
    <citation type="submission" date="2018-09" db="EMBL/GenBank/DDBJ databases">
        <title>Characterization of the phylogenetic diversity of five novel species belonging to the genus Bifidobacterium.</title>
        <authorList>
            <person name="Lugli G.A."/>
            <person name="Duranti S."/>
            <person name="Milani C."/>
        </authorList>
    </citation>
    <scope>NUCLEOTIDE SEQUENCE [LARGE SCALE GENOMIC DNA]</scope>
    <source>
        <strain evidence="2 3">2036B</strain>
    </source>
</reference>
<dbReference type="EMBL" id="QXGM01000002">
    <property type="protein sequence ID" value="RSX55085.1"/>
    <property type="molecule type" value="Genomic_DNA"/>
</dbReference>
<organism evidence="2 3">
    <name type="scientific">Bifidobacterium dolichotidis</name>
    <dbReference type="NCBI Taxonomy" id="2306976"/>
    <lineage>
        <taxon>Bacteria</taxon>
        <taxon>Bacillati</taxon>
        <taxon>Actinomycetota</taxon>
        <taxon>Actinomycetes</taxon>
        <taxon>Bifidobacteriales</taxon>
        <taxon>Bifidobacteriaceae</taxon>
        <taxon>Bifidobacterium</taxon>
    </lineage>
</organism>
<protein>
    <submittedName>
        <fullName evidence="2">Uncharacterized protein</fullName>
    </submittedName>
</protein>
<proteinExistence type="predicted"/>
<name>A0A430FQI9_9BIFI</name>
<evidence type="ECO:0000256" key="1">
    <source>
        <dbReference type="SAM" id="Phobius"/>
    </source>
</evidence>
<comment type="caution">
    <text evidence="2">The sequence shown here is derived from an EMBL/GenBank/DDBJ whole genome shotgun (WGS) entry which is preliminary data.</text>
</comment>
<gene>
    <name evidence="2" type="ORF">D2E26_1139</name>
</gene>
<dbReference type="RefSeq" id="WP_125963761.1">
    <property type="nucleotide sequence ID" value="NZ_QXGM01000002.1"/>
</dbReference>
<keyword evidence="3" id="KW-1185">Reference proteome</keyword>
<evidence type="ECO:0000313" key="2">
    <source>
        <dbReference type="EMBL" id="RSX55085.1"/>
    </source>
</evidence>
<dbReference type="Proteomes" id="UP000287609">
    <property type="component" value="Unassembled WGS sequence"/>
</dbReference>
<feature type="transmembrane region" description="Helical" evidence="1">
    <location>
        <begin position="105"/>
        <end position="126"/>
    </location>
</feature>
<sequence length="135" mass="14169">MNKLTIALFSATTAAALVGMGFWLSHRWTVASVVISALVVMVLIVMASRHMSMPSSDMVRNSNALQQTVNATSVVLVILGFVRILNAMSQAGVPSADANGLGWNAFAGFITIAAALVPPTIAHLIFGKKRDASAE</sequence>